<evidence type="ECO:0000256" key="1">
    <source>
        <dbReference type="ARBA" id="ARBA00004246"/>
    </source>
</evidence>
<dbReference type="Pfam" id="PF14604">
    <property type="entry name" value="SH3_9"/>
    <property type="match status" value="1"/>
</dbReference>
<evidence type="ECO:0000313" key="12">
    <source>
        <dbReference type="EMBL" id="KAK7916137.1"/>
    </source>
</evidence>
<keyword evidence="7" id="KW-0130">Cell adhesion</keyword>
<keyword evidence="6" id="KW-0597">Phosphoprotein</keyword>
<comment type="caution">
    <text evidence="12">The sequence shown here is derived from an EMBL/GenBank/DDBJ whole genome shotgun (WGS) entry which is preliminary data.</text>
</comment>
<dbReference type="InterPro" id="IPR036028">
    <property type="entry name" value="SH3-like_dom_sf"/>
</dbReference>
<dbReference type="Proteomes" id="UP001460270">
    <property type="component" value="Unassembled WGS sequence"/>
</dbReference>
<evidence type="ECO:0000256" key="6">
    <source>
        <dbReference type="ARBA" id="ARBA00022553"/>
    </source>
</evidence>
<dbReference type="SUPFAM" id="SSF50044">
    <property type="entry name" value="SH3-domain"/>
    <property type="match status" value="1"/>
</dbReference>
<evidence type="ECO:0000313" key="13">
    <source>
        <dbReference type="Proteomes" id="UP001460270"/>
    </source>
</evidence>
<dbReference type="GO" id="GO:0007155">
    <property type="term" value="P:cell adhesion"/>
    <property type="evidence" value="ECO:0007669"/>
    <property type="project" value="UniProtKB-KW"/>
</dbReference>
<dbReference type="PANTHER" id="PTHR10654:SF19">
    <property type="entry name" value="CAS SCAFFOLDING PROTEIN FAMILY MEMBER 4"/>
    <property type="match status" value="1"/>
</dbReference>
<evidence type="ECO:0000256" key="9">
    <source>
        <dbReference type="PROSITE-ProRule" id="PRU00192"/>
    </source>
</evidence>
<dbReference type="InterPro" id="IPR038319">
    <property type="entry name" value="Serine_rich_sf"/>
</dbReference>
<dbReference type="FunFam" id="1.20.120.830:FF:000001">
    <property type="entry name" value="BCAR1 scaffold protein, Cas family member"/>
    <property type="match status" value="1"/>
</dbReference>
<dbReference type="PANTHER" id="PTHR10654">
    <property type="entry name" value="CAS SCAFFOLDING PROTEIN"/>
    <property type="match status" value="1"/>
</dbReference>
<dbReference type="Gene3D" id="1.20.120.230">
    <property type="entry name" value="Alpha-catenin/vinculin-like"/>
    <property type="match status" value="1"/>
</dbReference>
<proteinExistence type="inferred from homology"/>
<feature type="compositionally biased region" description="Basic and acidic residues" evidence="10">
    <location>
        <begin position="599"/>
        <end position="614"/>
    </location>
</feature>
<dbReference type="Pfam" id="PF12026">
    <property type="entry name" value="CAS_C"/>
    <property type="match status" value="1"/>
</dbReference>
<dbReference type="PRINTS" id="PR00452">
    <property type="entry name" value="SH3DOMAIN"/>
</dbReference>
<dbReference type="GO" id="GO:0016477">
    <property type="term" value="P:cell migration"/>
    <property type="evidence" value="ECO:0007669"/>
    <property type="project" value="TreeGrafter"/>
</dbReference>
<evidence type="ECO:0000256" key="4">
    <source>
        <dbReference type="ARBA" id="ARBA00022443"/>
    </source>
</evidence>
<dbReference type="FunFam" id="2.30.30.40:FF:000009">
    <property type="entry name" value="Breast cancer anti-estrogen resistance 1"/>
    <property type="match status" value="1"/>
</dbReference>
<dbReference type="Pfam" id="PF08824">
    <property type="entry name" value="Serine_rich"/>
    <property type="match status" value="1"/>
</dbReference>
<dbReference type="Gene3D" id="2.30.30.40">
    <property type="entry name" value="SH3 Domains"/>
    <property type="match status" value="1"/>
</dbReference>
<dbReference type="InterPro" id="IPR001452">
    <property type="entry name" value="SH3_domain"/>
</dbReference>
<evidence type="ECO:0000256" key="8">
    <source>
        <dbReference type="ARBA" id="ARBA00022949"/>
    </source>
</evidence>
<reference evidence="13" key="1">
    <citation type="submission" date="2024-04" db="EMBL/GenBank/DDBJ databases">
        <title>Salinicola lusitanus LLJ914,a marine bacterium isolated from the Okinawa Trough.</title>
        <authorList>
            <person name="Li J."/>
        </authorList>
    </citation>
    <scope>NUCLEOTIDE SEQUENCE [LARGE SCALE GENOMIC DNA]</scope>
</reference>
<evidence type="ECO:0000256" key="3">
    <source>
        <dbReference type="ARBA" id="ARBA00007848"/>
    </source>
</evidence>
<dbReference type="InterPro" id="IPR037362">
    <property type="entry name" value="CAS_fam"/>
</dbReference>
<dbReference type="GO" id="GO:0007169">
    <property type="term" value="P:cell surface receptor protein tyrosine kinase signaling pathway"/>
    <property type="evidence" value="ECO:0007669"/>
    <property type="project" value="TreeGrafter"/>
</dbReference>
<organism evidence="12 13">
    <name type="scientific">Mugilogobius chulae</name>
    <name type="common">yellowstripe goby</name>
    <dbReference type="NCBI Taxonomy" id="88201"/>
    <lineage>
        <taxon>Eukaryota</taxon>
        <taxon>Metazoa</taxon>
        <taxon>Chordata</taxon>
        <taxon>Craniata</taxon>
        <taxon>Vertebrata</taxon>
        <taxon>Euteleostomi</taxon>
        <taxon>Actinopterygii</taxon>
        <taxon>Neopterygii</taxon>
        <taxon>Teleostei</taxon>
        <taxon>Neoteleostei</taxon>
        <taxon>Acanthomorphata</taxon>
        <taxon>Gobiaria</taxon>
        <taxon>Gobiiformes</taxon>
        <taxon>Gobioidei</taxon>
        <taxon>Gobiidae</taxon>
        <taxon>Gobionellinae</taxon>
        <taxon>Mugilogobius</taxon>
    </lineage>
</organism>
<keyword evidence="5" id="KW-0963">Cytoplasm</keyword>
<name>A0AAW0P3D2_9GOBI</name>
<dbReference type="AlphaFoldDB" id="A0AAW0P3D2"/>
<dbReference type="CDD" id="cd11844">
    <property type="entry name" value="SH3_CAS"/>
    <property type="match status" value="1"/>
</dbReference>
<keyword evidence="13" id="KW-1185">Reference proteome</keyword>
<dbReference type="GO" id="GO:0005886">
    <property type="term" value="C:plasma membrane"/>
    <property type="evidence" value="ECO:0007669"/>
    <property type="project" value="TreeGrafter"/>
</dbReference>
<dbReference type="EMBL" id="JBBPFD010000008">
    <property type="protein sequence ID" value="KAK7916137.1"/>
    <property type="molecule type" value="Genomic_DNA"/>
</dbReference>
<dbReference type="Gene3D" id="1.20.120.830">
    <property type="entry name" value="Serine-rich domain"/>
    <property type="match status" value="1"/>
</dbReference>
<feature type="domain" description="SH3" evidence="11">
    <location>
        <begin position="1"/>
        <end position="62"/>
    </location>
</feature>
<comment type="subcellular location">
    <subcellularLocation>
        <location evidence="1">Cell junction</location>
        <location evidence="1">Focal adhesion</location>
    </subcellularLocation>
    <subcellularLocation>
        <location evidence="2">Cytoplasm</location>
    </subcellularLocation>
</comment>
<dbReference type="PRINTS" id="PR01887">
    <property type="entry name" value="SPECTRNALPHA"/>
</dbReference>
<keyword evidence="4 9" id="KW-0728">SH3 domain</keyword>
<protein>
    <recommendedName>
        <fullName evidence="11">SH3 domain-containing protein</fullName>
    </recommendedName>
</protein>
<evidence type="ECO:0000259" key="11">
    <source>
        <dbReference type="PROSITE" id="PS50002"/>
    </source>
</evidence>
<dbReference type="GO" id="GO:0005737">
    <property type="term" value="C:cytoplasm"/>
    <property type="evidence" value="ECO:0007669"/>
    <property type="project" value="UniProtKB-SubCell"/>
</dbReference>
<dbReference type="InterPro" id="IPR014928">
    <property type="entry name" value="Serine_rich_dom"/>
</dbReference>
<dbReference type="InterPro" id="IPR021901">
    <property type="entry name" value="CAS_C"/>
</dbReference>
<dbReference type="PROSITE" id="PS50002">
    <property type="entry name" value="SH3"/>
    <property type="match status" value="1"/>
</dbReference>
<evidence type="ECO:0000256" key="7">
    <source>
        <dbReference type="ARBA" id="ARBA00022889"/>
    </source>
</evidence>
<feature type="compositionally biased region" description="Basic and acidic residues" evidence="10">
    <location>
        <begin position="569"/>
        <end position="589"/>
    </location>
</feature>
<evidence type="ECO:0000256" key="5">
    <source>
        <dbReference type="ARBA" id="ARBA00022490"/>
    </source>
</evidence>
<dbReference type="GO" id="GO:0005925">
    <property type="term" value="C:focal adhesion"/>
    <property type="evidence" value="ECO:0007669"/>
    <property type="project" value="UniProtKB-SubCell"/>
</dbReference>
<evidence type="ECO:0000256" key="10">
    <source>
        <dbReference type="SAM" id="MobiDB-lite"/>
    </source>
</evidence>
<dbReference type="SMART" id="SM00326">
    <property type="entry name" value="SH3"/>
    <property type="match status" value="1"/>
</dbReference>
<evidence type="ECO:0000256" key="2">
    <source>
        <dbReference type="ARBA" id="ARBA00004496"/>
    </source>
</evidence>
<feature type="region of interest" description="Disordered" evidence="10">
    <location>
        <begin position="568"/>
        <end position="645"/>
    </location>
</feature>
<gene>
    <name evidence="12" type="ORF">WMY93_011898</name>
</gene>
<comment type="similarity">
    <text evidence="3">Belongs to the CAS family.</text>
</comment>
<sequence>MMMLAKALYDNTAESPDELAFRKGDILTVLEQSVEDNSGWWMCSLYGRQGLVPANRLRLMPQSTKCPTVTLRSLQDKTPPSNNSSLHNIYQTPKAAKARMGERTELLYNVPSIPLSVSPRTKLSAAKEASEEKNDKMLFNMATLPRGDLYDVPSQGRRASLVPVSTVPKVSFRKHSLMPISEMHKRFDSDFDFEYGRSKDSSIYNIPPNSQHDPNYDIPIPSASNPQKTTLNGYSTLPILRKSEWIYDIPVCPDKQSPSQIFLESSSPKPSMCEHLYDTIPAWNKPPLLNNISKFKSLDSPPILPQKIPKNSKQVNSQQESIYDLPSDDHIPLECRIEPPEATRVHLYRRKTCSSLFRSSVNYQPLDDHNQSVVISSTESQRISFASSSSSSSCDSLPLSSSSPEPLRENLLRYDEVCPKLLELQDGVCKAVSRIMNFVSSNWRSRNHMEKHLEDIKEAAIEVAYSLNCFLNYVLDIKGNACSLTDANLQARLCKQLCIVENSGAVLQQAMNFLNETDWTLEQLSQEAGQTQTPDQLERFVMVARTVPEDVKRLVSMINANGKLLFKPTPKESELSNLPKDPKTSVHDVTEEDYVELQAKADFKTDPNEVKNNPEENAAMSSSNVSNKKKTTPSEPPHETQEQLPASLSEHCRLYFGALQKAIRGFVSSLQDGQPPEKFISQSKLVIMVGQRLVNTLYKEIQSTESRQSLLCKSNHLCALLKQLAVATKKAALHFPERQAMQEAQEFAQELAQQAQHFRLSLEL</sequence>
<keyword evidence="8" id="KW-0965">Cell junction</keyword>
<accession>A0AAW0P3D2</accession>